<evidence type="ECO:0000313" key="2">
    <source>
        <dbReference type="EMBL" id="SDG99768.1"/>
    </source>
</evidence>
<protein>
    <submittedName>
        <fullName evidence="2">Delta-60 repeat domain-containing protein</fullName>
    </submittedName>
</protein>
<gene>
    <name evidence="2" type="ORF">SAMN04488062_103320</name>
</gene>
<dbReference type="EMBL" id="FNDB01000003">
    <property type="protein sequence ID" value="SDG99768.1"/>
    <property type="molecule type" value="Genomic_DNA"/>
</dbReference>
<dbReference type="STRING" id="178355.SAMN04488062_103320"/>
<reference evidence="3" key="1">
    <citation type="submission" date="2016-10" db="EMBL/GenBank/DDBJ databases">
        <authorList>
            <person name="Varghese N."/>
            <person name="Submissions S."/>
        </authorList>
    </citation>
    <scope>NUCLEOTIDE SEQUENCE [LARGE SCALE GENOMIC DNA]</scope>
    <source>
        <strain evidence="3">CGMCC 1.2747</strain>
    </source>
</reference>
<dbReference type="OrthoDB" id="9805017at2"/>
<dbReference type="Gene3D" id="2.80.10.50">
    <property type="match status" value="6"/>
</dbReference>
<dbReference type="NCBIfam" id="TIGR02608">
    <property type="entry name" value="delta_60_rpt"/>
    <property type="match status" value="10"/>
</dbReference>
<keyword evidence="3" id="KW-1185">Reference proteome</keyword>
<organism evidence="2 3">
    <name type="scientific">Flavobacterium omnivorum</name>
    <dbReference type="NCBI Taxonomy" id="178355"/>
    <lineage>
        <taxon>Bacteria</taxon>
        <taxon>Pseudomonadati</taxon>
        <taxon>Bacteroidota</taxon>
        <taxon>Flavobacteriia</taxon>
        <taxon>Flavobacteriales</taxon>
        <taxon>Flavobacteriaceae</taxon>
        <taxon>Flavobacterium</taxon>
    </lineage>
</organism>
<dbReference type="RefSeq" id="WP_091256012.1">
    <property type="nucleotide sequence ID" value="NZ_FNDB01000003.1"/>
</dbReference>
<proteinExistence type="predicted"/>
<keyword evidence="1" id="KW-0732">Signal</keyword>
<dbReference type="InterPro" id="IPR013431">
    <property type="entry name" value="Delta_60_rpt"/>
</dbReference>
<dbReference type="NCBIfam" id="NF033708">
    <property type="entry name" value="T9SS_Cterm_ChiA"/>
    <property type="match status" value="1"/>
</dbReference>
<dbReference type="Proteomes" id="UP000199274">
    <property type="component" value="Unassembled WGS sequence"/>
</dbReference>
<dbReference type="PANTHER" id="PTHR42754">
    <property type="entry name" value="ENDOGLUCANASE"/>
    <property type="match status" value="1"/>
</dbReference>
<dbReference type="PANTHER" id="PTHR42754:SF1">
    <property type="entry name" value="LIPOPROTEIN"/>
    <property type="match status" value="1"/>
</dbReference>
<sequence>MKTKLLYFGIAFLFSILNAAYSQQGKSDPTFNTFDDGLLGDGFDNAVRTTALQADGKLIVGGDFLNFNGGSTPYLCRLLPDGSKDPSFTLGIGFQSGVYCTLIQPDGKIIVGGNFTSFNGSSAGKLIRLNADGSRDSTFDTSTAATPGIVYSVALQADGSLVLAGSFTKYNTTTVNRIARILPNGNLDTTFASGTGASGVINTVQIQSDGKIVIAGSFASFNGISCNRIIRLNANGSIDATFNAGTGFNDAARTLAIQMDGKILVGGDFTTYNEAEANRIVRLNANGSIDNSFNSGTGFSDSGVYVIKLDSIGTIMVGGSFNGKYNGVDVNRLVLFDANGVLNPVFDIGSGPATGIVYTLTNDAVGSFYLGGTFTAFDSQNQGRLAKIDGEGTHDIGYLTAGVGFDNSVLKVISLLDNKTMVFGNFTKFNGVSASRITRLREDGTIDMSFDSSGIGANNSIRSAALQTDAKIVFVGSFTSYNGITTNRIARVFPNGAIDPAFVMGLGFNNIVYSVAIQADGKLIVGGNFTSYNGTASNRIIRLLPDGMRDSSFNPGLGADAIVEVVIVQLDGKIVLGGRFSTINGSSCNRIVRLNSDGSIDSSFEIGVGFDKNIFSLALQADKKLIVGGTFLNFKGLSAKRLLRLNSDGSLDTSFLTGSSFSNGEIRAILVQPDNRLLIGGTFSGNYNGAAVRRMVRLLSSGMYDTTFTVNLNNTLFSIDFTSNNKVMIGGNFNSVSGVAKHRVARVKLCTNSSVWDGSFWNNGIPSVEKTLIFNKNYTAASNLNSCSCTISAGNTVTVLDGNTLGLAFDYGGLGTLILENNAALYQSEEQVNNSGTIEQKRKTTPMLVTDYTYWSSPVSSQKLIDVSPDTPIDKFYSFDALRDSWFNENASNLMSVGRGYIIRGPRVFSETTAANYEAIFKGVPNNGLVSVPIAATDTSNLIGNPYPSAINADSFINGNKGVIDGTIYFWTHNTAINKNVYTSDDYAVYNLLGGVGTSAALNSGVNNAKPDGKIASGQSFFVTSSNGGGFAVFNNTMRLVGQNTNFFKVGSSKKSKSSAMEKHRIWLNLSNSDGAFKQILIGYAEGATNDFDPSIDGESFDGNQYLDFYSINQEKNLVIQGRALPFDPTDEIKLGFTSTVAGNFTIEIDETDGLLSNQSIFIEDKWSNTVVDLNQTGYAFTTAIGTFDDRFVVRFINKTLTVNDTERDKESVFVSSKNKELRVNSSKEVIKEITIYSVEGKKIYHKNGINKTDFSITSWFLAPQIVLVKIGMQNGLSVTKKVRY</sequence>
<name>A0A1G7YTE4_9FLAO</name>
<dbReference type="SUPFAM" id="SSF63829">
    <property type="entry name" value="Calcium-dependent phosphotriesterase"/>
    <property type="match status" value="1"/>
</dbReference>
<evidence type="ECO:0000313" key="3">
    <source>
        <dbReference type="Proteomes" id="UP000199274"/>
    </source>
</evidence>
<dbReference type="SUPFAM" id="SSF69322">
    <property type="entry name" value="Tricorn protease domain 2"/>
    <property type="match status" value="1"/>
</dbReference>
<dbReference type="Pfam" id="PF17164">
    <property type="entry name" value="DUF5122"/>
    <property type="match status" value="12"/>
</dbReference>
<accession>A0A1G7YTE4</accession>
<feature type="chain" id="PRO_5011769978" evidence="1">
    <location>
        <begin position="20"/>
        <end position="1285"/>
    </location>
</feature>
<feature type="signal peptide" evidence="1">
    <location>
        <begin position="1"/>
        <end position="19"/>
    </location>
</feature>
<evidence type="ECO:0000256" key="1">
    <source>
        <dbReference type="SAM" id="SignalP"/>
    </source>
</evidence>